<evidence type="ECO:0000256" key="6">
    <source>
        <dbReference type="ARBA" id="ARBA00023295"/>
    </source>
</evidence>
<evidence type="ECO:0000256" key="1">
    <source>
        <dbReference type="ARBA" id="ARBA00000632"/>
    </source>
</evidence>
<dbReference type="PANTHER" id="PTHR11195:SF22">
    <property type="entry name" value="LYSOZYME"/>
    <property type="match status" value="1"/>
</dbReference>
<name>A0A6I8VJP7_DROPS</name>
<dbReference type="PROSITE" id="PS51909">
    <property type="entry name" value="LYSOZYME_I"/>
    <property type="match status" value="1"/>
</dbReference>
<keyword evidence="9" id="KW-0472">Membrane</keyword>
<keyword evidence="6" id="KW-0326">Glycosidase</keyword>
<feature type="transmembrane region" description="Helical" evidence="9">
    <location>
        <begin position="59"/>
        <end position="80"/>
    </location>
</feature>
<dbReference type="InterPro" id="IPR008597">
    <property type="entry name" value="Invert_lysozyme"/>
</dbReference>
<evidence type="ECO:0000313" key="10">
    <source>
        <dbReference type="Proteomes" id="UP000001819"/>
    </source>
</evidence>
<dbReference type="GO" id="GO:0003796">
    <property type="term" value="F:lysozyme activity"/>
    <property type="evidence" value="ECO:0007669"/>
    <property type="project" value="UniProtKB-EC"/>
</dbReference>
<dbReference type="Gene3D" id="1.10.530.10">
    <property type="match status" value="1"/>
</dbReference>
<keyword evidence="7" id="KW-1015">Disulfide bond</keyword>
<dbReference type="GO" id="GO:0042742">
    <property type="term" value="P:defense response to bacterium"/>
    <property type="evidence" value="ECO:0007669"/>
    <property type="project" value="UniProtKB-KW"/>
</dbReference>
<dbReference type="FunCoup" id="A0A6I8VJP7">
    <property type="interactions" value="10"/>
</dbReference>
<keyword evidence="5" id="KW-0378">Hydrolase</keyword>
<dbReference type="InParanoid" id="A0A6I8VJP7"/>
<keyword evidence="9" id="KW-0812">Transmembrane</keyword>
<dbReference type="Pfam" id="PF05497">
    <property type="entry name" value="Destabilase"/>
    <property type="match status" value="1"/>
</dbReference>
<dbReference type="Proteomes" id="UP000001819">
    <property type="component" value="Chromosome X"/>
</dbReference>
<keyword evidence="3" id="KW-0929">Antimicrobial</keyword>
<feature type="region of interest" description="Disordered" evidence="8">
    <location>
        <begin position="1"/>
        <end position="24"/>
    </location>
</feature>
<keyword evidence="9" id="KW-1133">Transmembrane helix</keyword>
<dbReference type="PANTHER" id="PTHR11195">
    <property type="entry name" value="DESTABILASE-RELATED"/>
    <property type="match status" value="1"/>
</dbReference>
<gene>
    <name evidence="11" type="primary">LOC4813610</name>
</gene>
<evidence type="ECO:0000256" key="8">
    <source>
        <dbReference type="SAM" id="MobiDB-lite"/>
    </source>
</evidence>
<dbReference type="EC" id="3.2.1.17" evidence="2"/>
<protein>
    <recommendedName>
        <fullName evidence="2">lysozyme</fullName>
        <ecNumber evidence="2">3.2.1.17</ecNumber>
    </recommendedName>
</protein>
<evidence type="ECO:0000313" key="11">
    <source>
        <dbReference type="RefSeq" id="XP_015042752.2"/>
    </source>
</evidence>
<evidence type="ECO:0000256" key="9">
    <source>
        <dbReference type="SAM" id="Phobius"/>
    </source>
</evidence>
<reference evidence="11" key="1">
    <citation type="submission" date="2025-08" db="UniProtKB">
        <authorList>
            <consortium name="RefSeq"/>
        </authorList>
    </citation>
    <scope>IDENTIFICATION</scope>
    <source>
        <strain evidence="11">MV-25-SWS-2005</strain>
        <tissue evidence="11">Whole body</tissue>
    </source>
</reference>
<organism evidence="10 11">
    <name type="scientific">Drosophila pseudoobscura pseudoobscura</name>
    <name type="common">Fruit fly</name>
    <dbReference type="NCBI Taxonomy" id="46245"/>
    <lineage>
        <taxon>Eukaryota</taxon>
        <taxon>Metazoa</taxon>
        <taxon>Ecdysozoa</taxon>
        <taxon>Arthropoda</taxon>
        <taxon>Hexapoda</taxon>
        <taxon>Insecta</taxon>
        <taxon>Pterygota</taxon>
        <taxon>Neoptera</taxon>
        <taxon>Endopterygota</taxon>
        <taxon>Diptera</taxon>
        <taxon>Brachycera</taxon>
        <taxon>Muscomorpha</taxon>
        <taxon>Ephydroidea</taxon>
        <taxon>Drosophilidae</taxon>
        <taxon>Drosophila</taxon>
        <taxon>Sophophora</taxon>
    </lineage>
</organism>
<evidence type="ECO:0000256" key="3">
    <source>
        <dbReference type="ARBA" id="ARBA00022529"/>
    </source>
</evidence>
<evidence type="ECO:0000256" key="2">
    <source>
        <dbReference type="ARBA" id="ARBA00012732"/>
    </source>
</evidence>
<accession>A0A6I8VJP7</accession>
<feature type="disulfide bond" evidence="7">
    <location>
        <begin position="189"/>
        <end position="195"/>
    </location>
</feature>
<evidence type="ECO:0000256" key="5">
    <source>
        <dbReference type="ARBA" id="ARBA00022801"/>
    </source>
</evidence>
<dbReference type="RefSeq" id="XP_015042752.2">
    <property type="nucleotide sequence ID" value="XM_015187266.2"/>
</dbReference>
<evidence type="ECO:0000256" key="4">
    <source>
        <dbReference type="ARBA" id="ARBA00022638"/>
    </source>
</evidence>
<proteinExistence type="predicted"/>
<evidence type="ECO:0000256" key="7">
    <source>
        <dbReference type="PIRSR" id="PIRSR608597-3"/>
    </source>
</evidence>
<keyword evidence="10" id="KW-1185">Reference proteome</keyword>
<sequence>MDRTSSSSVAELGEGDGAAGGAKATGTAHQEYAEALSLSSQPRKRRWNIRSCSWSTLDLLTVAAIVTALLLILGAIYMHLKQRPHLGRLHITRKEKEKELVAVDTESLPVSLDVAAGVAAQSITTFRPSVLEPSGDCLPCIAVAATDNHPAMCGGRPCGIYRISWLYWMDAQGTSDPDSALTQADYEECVPVASCAEGLVRSYVKRFGYDCDGDGLIGCRDHVMLHLNGPTGCRMGKPLAALAERRMNKCFTQKNIQ</sequence>
<feature type="disulfide bond" evidence="7">
    <location>
        <begin position="153"/>
        <end position="158"/>
    </location>
</feature>
<dbReference type="GO" id="GO:0031640">
    <property type="term" value="P:killing of cells of another organism"/>
    <property type="evidence" value="ECO:0007669"/>
    <property type="project" value="UniProtKB-KW"/>
</dbReference>
<comment type="catalytic activity">
    <reaction evidence="1">
        <text>Hydrolysis of (1-&gt;4)-beta-linkages between N-acetylmuramic acid and N-acetyl-D-glucosamine residues in a peptidoglycan and between N-acetyl-D-glucosamine residues in chitodextrins.</text>
        <dbReference type="EC" id="3.2.1.17"/>
    </reaction>
</comment>
<keyword evidence="4" id="KW-0081">Bacteriolytic enzyme</keyword>
<dbReference type="CDD" id="cd16890">
    <property type="entry name" value="lyz_i"/>
    <property type="match status" value="1"/>
</dbReference>
<feature type="disulfide bond" evidence="7">
    <location>
        <begin position="137"/>
        <end position="219"/>
    </location>
</feature>
<dbReference type="AlphaFoldDB" id="A0A6I8VJP7"/>